<dbReference type="AlphaFoldDB" id="A0A1G4I4D9"/>
<dbReference type="Proteomes" id="UP000195570">
    <property type="component" value="Unassembled WGS sequence"/>
</dbReference>
<comment type="caution">
    <text evidence="1">The sequence shown here is derived from an EMBL/GenBank/DDBJ whole genome shotgun (WGS) entry which is preliminary data.</text>
</comment>
<dbReference type="Gene3D" id="3.90.150.10">
    <property type="entry name" value="Variant Surface Glycoprotein, subunit A domain 1"/>
    <property type="match status" value="1"/>
</dbReference>
<protein>
    <submittedName>
        <fullName evidence="1">Trypanosome variant surface glycoprotein (A-type), putative</fullName>
    </submittedName>
</protein>
<dbReference type="RefSeq" id="XP_067078016.1">
    <property type="nucleotide sequence ID" value="XM_067221915.1"/>
</dbReference>
<dbReference type="EMBL" id="CZPT02000575">
    <property type="protein sequence ID" value="SCU66588.1"/>
    <property type="molecule type" value="Genomic_DNA"/>
</dbReference>
<reference evidence="1" key="1">
    <citation type="submission" date="2016-09" db="EMBL/GenBank/DDBJ databases">
        <authorList>
            <person name="Hebert L."/>
            <person name="Moumen B."/>
        </authorList>
    </citation>
    <scope>NUCLEOTIDE SEQUENCE [LARGE SCALE GENOMIC DNA]</scope>
    <source>
        <strain evidence="1">OVI</strain>
    </source>
</reference>
<evidence type="ECO:0000313" key="1">
    <source>
        <dbReference type="EMBL" id="SCU66588.1"/>
    </source>
</evidence>
<proteinExistence type="predicted"/>
<keyword evidence="2" id="KW-1185">Reference proteome</keyword>
<dbReference type="GeneID" id="92380481"/>
<dbReference type="VEuPathDB" id="TriTrypDB:TEOVI_000654700"/>
<sequence>MATQLTQILSDSKTATKEAAATAIVAGKITQGIGLVAEIKRDTATRNGVCIKKGDSDSTPAPLTAYIAGCDTDELPAQDSGTHEVVLASTSAAAWKIEGKAFATQGSENKCKLFGNHASSANILTGGGTIANLEVVSWLIKVGSSSPEFMGTAAITPGATNTGSKQALQQMTDAVHDWEQTAQANSKPAAEIVFDIETSSESASRAYIVKTGQPPPANDVSAVTSNTAQIKKDLGNTAQAFKSTFLEGLFQKELAVPTTLKIKNKKLKEMSEPYLRKLTDYLQQELLPRFRNRKNVPKLILKT</sequence>
<gene>
    <name evidence="1" type="ORF">TEOVI_000654700</name>
</gene>
<evidence type="ECO:0000313" key="2">
    <source>
        <dbReference type="Proteomes" id="UP000195570"/>
    </source>
</evidence>
<accession>A0A1G4I4D9</accession>
<name>A0A1G4I4D9_TRYEQ</name>
<organism evidence="1 2">
    <name type="scientific">Trypanosoma equiperdum</name>
    <dbReference type="NCBI Taxonomy" id="5694"/>
    <lineage>
        <taxon>Eukaryota</taxon>
        <taxon>Discoba</taxon>
        <taxon>Euglenozoa</taxon>
        <taxon>Kinetoplastea</taxon>
        <taxon>Metakinetoplastina</taxon>
        <taxon>Trypanosomatida</taxon>
        <taxon>Trypanosomatidae</taxon>
        <taxon>Trypanosoma</taxon>
    </lineage>
</organism>
<dbReference type="SUPFAM" id="SSF58087">
    <property type="entry name" value="Variant surface glycoprotein (N-terminal domain)"/>
    <property type="match status" value="1"/>
</dbReference>